<proteinExistence type="predicted"/>
<gene>
    <name evidence="2" type="ORF">BT96DRAFT_1009184</name>
</gene>
<dbReference type="Proteomes" id="UP000799118">
    <property type="component" value="Unassembled WGS sequence"/>
</dbReference>
<evidence type="ECO:0000313" key="2">
    <source>
        <dbReference type="EMBL" id="KAE9383434.1"/>
    </source>
</evidence>
<dbReference type="Pfam" id="PF16589">
    <property type="entry name" value="BRCT_2"/>
    <property type="match status" value="1"/>
</dbReference>
<name>A0A6A4GD59_9AGAR</name>
<reference evidence="2" key="1">
    <citation type="journal article" date="2019" name="Environ. Microbiol.">
        <title>Fungal ecological strategies reflected in gene transcription - a case study of two litter decomposers.</title>
        <authorList>
            <person name="Barbi F."/>
            <person name="Kohler A."/>
            <person name="Barry K."/>
            <person name="Baskaran P."/>
            <person name="Daum C."/>
            <person name="Fauchery L."/>
            <person name="Ihrmark K."/>
            <person name="Kuo A."/>
            <person name="LaButti K."/>
            <person name="Lipzen A."/>
            <person name="Morin E."/>
            <person name="Grigoriev I.V."/>
            <person name="Henrissat B."/>
            <person name="Lindahl B."/>
            <person name="Martin F."/>
        </authorList>
    </citation>
    <scope>NUCLEOTIDE SEQUENCE</scope>
    <source>
        <strain evidence="2">JB14</strain>
    </source>
</reference>
<feature type="domain" description="BRCT" evidence="1">
    <location>
        <begin position="11"/>
        <end position="94"/>
    </location>
</feature>
<evidence type="ECO:0000259" key="1">
    <source>
        <dbReference type="PROSITE" id="PS50172"/>
    </source>
</evidence>
<dbReference type="SUPFAM" id="SSF52113">
    <property type="entry name" value="BRCT domain"/>
    <property type="match status" value="1"/>
</dbReference>
<evidence type="ECO:0000313" key="3">
    <source>
        <dbReference type="Proteomes" id="UP000799118"/>
    </source>
</evidence>
<organism evidence="2 3">
    <name type="scientific">Gymnopus androsaceus JB14</name>
    <dbReference type="NCBI Taxonomy" id="1447944"/>
    <lineage>
        <taxon>Eukaryota</taxon>
        <taxon>Fungi</taxon>
        <taxon>Dikarya</taxon>
        <taxon>Basidiomycota</taxon>
        <taxon>Agaricomycotina</taxon>
        <taxon>Agaricomycetes</taxon>
        <taxon>Agaricomycetidae</taxon>
        <taxon>Agaricales</taxon>
        <taxon>Marasmiineae</taxon>
        <taxon>Omphalotaceae</taxon>
        <taxon>Gymnopus</taxon>
    </lineage>
</organism>
<dbReference type="InterPro" id="IPR001357">
    <property type="entry name" value="BRCT_dom"/>
</dbReference>
<dbReference type="Gene3D" id="3.40.50.10190">
    <property type="entry name" value="BRCT domain"/>
    <property type="match status" value="1"/>
</dbReference>
<dbReference type="InterPro" id="IPR036420">
    <property type="entry name" value="BRCT_dom_sf"/>
</dbReference>
<keyword evidence="3" id="KW-1185">Reference proteome</keyword>
<dbReference type="AlphaFoldDB" id="A0A6A4GD59"/>
<dbReference type="OrthoDB" id="435460at2759"/>
<sequence length="248" mass="27554">MTTTVQSDAANFQDIFRGIHFYLESGIDPEIQIDLNRTIKEHGGEINDTTPPKGYWLVKTIPGPPLQNTEALAPELFIVSFTFVQACIDAGKLLKPLFCCGTIPMPFHIHVSIEDPVLRTSLCSKIEYNGGFPYASLEEAQVIIADESQKHIFGALVALFQLTPNKAIESLGWFKNCLDQGEVVFTPLLLKNPGGRRVGQGRVEFTDDDEQKLAHWIAANLPCSKSGKSLYQKLHSKESQFIIHISVL</sequence>
<dbReference type="EMBL" id="ML770473">
    <property type="protein sequence ID" value="KAE9383434.1"/>
    <property type="molecule type" value="Genomic_DNA"/>
</dbReference>
<protein>
    <recommendedName>
        <fullName evidence="1">BRCT domain-containing protein</fullName>
    </recommendedName>
</protein>
<dbReference type="PROSITE" id="PS50172">
    <property type="entry name" value="BRCT"/>
    <property type="match status" value="1"/>
</dbReference>
<accession>A0A6A4GD59</accession>